<evidence type="ECO:0000256" key="9">
    <source>
        <dbReference type="ARBA" id="ARBA00023014"/>
    </source>
</evidence>
<feature type="binding site" evidence="15">
    <location>
        <position position="867"/>
    </location>
    <ligand>
        <name>thiamine diphosphate</name>
        <dbReference type="ChEBI" id="CHEBI:58937"/>
    </ligand>
</feature>
<dbReference type="GO" id="GO:0005506">
    <property type="term" value="F:iron ion binding"/>
    <property type="evidence" value="ECO:0007669"/>
    <property type="project" value="InterPro"/>
</dbReference>
<dbReference type="InterPro" id="IPR029061">
    <property type="entry name" value="THDP-binding"/>
</dbReference>
<feature type="binding site" evidence="17">
    <location>
        <position position="735"/>
    </location>
    <ligand>
        <name>[4Fe-4S] cluster</name>
        <dbReference type="ChEBI" id="CHEBI:49883"/>
        <label>1</label>
    </ligand>
</feature>
<dbReference type="InterPro" id="IPR017896">
    <property type="entry name" value="4Fe4S_Fe-S-bd"/>
</dbReference>
<keyword evidence="19" id="KW-0670">Pyruvate</keyword>
<keyword evidence="10" id="KW-0535">Nitrogen fixation</keyword>
<organism evidence="19 20">
    <name type="scientific">Nostoc cycadae WK-1</name>
    <dbReference type="NCBI Taxonomy" id="1861711"/>
    <lineage>
        <taxon>Bacteria</taxon>
        <taxon>Bacillati</taxon>
        <taxon>Cyanobacteriota</taxon>
        <taxon>Cyanophyceae</taxon>
        <taxon>Nostocales</taxon>
        <taxon>Nostocaceae</taxon>
        <taxon>Nostoc</taxon>
    </lineage>
</organism>
<dbReference type="Pfam" id="PF01558">
    <property type="entry name" value="POR"/>
    <property type="match status" value="1"/>
</dbReference>
<evidence type="ECO:0000256" key="12">
    <source>
        <dbReference type="ARBA" id="ARBA00053837"/>
    </source>
</evidence>
<evidence type="ECO:0000256" key="6">
    <source>
        <dbReference type="ARBA" id="ARBA00022982"/>
    </source>
</evidence>
<keyword evidence="9 17" id="KW-0411">Iron-sulfur</keyword>
<comment type="catalytic activity">
    <reaction evidence="11 14">
        <text>oxidized [flavodoxin] + pyruvate + CoA + 2 H(+) = reduced [flavodoxin] + acetyl-CoA + CO2</text>
        <dbReference type="Rhea" id="RHEA:44140"/>
        <dbReference type="Rhea" id="RHEA-COMP:10622"/>
        <dbReference type="Rhea" id="RHEA-COMP:10623"/>
        <dbReference type="ChEBI" id="CHEBI:15361"/>
        <dbReference type="ChEBI" id="CHEBI:15378"/>
        <dbReference type="ChEBI" id="CHEBI:16526"/>
        <dbReference type="ChEBI" id="CHEBI:57287"/>
        <dbReference type="ChEBI" id="CHEBI:57288"/>
        <dbReference type="ChEBI" id="CHEBI:57618"/>
        <dbReference type="ChEBI" id="CHEBI:58210"/>
    </reaction>
</comment>
<comment type="caution">
    <text evidence="19">The sequence shown here is derived from an EMBL/GenBank/DDBJ whole genome shotgun (WGS) entry which is preliminary data.</text>
</comment>
<comment type="cofactor">
    <cofactor evidence="17">
        <name>[4Fe-4S] cluster</name>
        <dbReference type="ChEBI" id="CHEBI:49883"/>
    </cofactor>
    <text evidence="17">Binds 3 [4Fe-4S] clusters per subunit.</text>
</comment>
<dbReference type="Gene3D" id="3.40.920.10">
    <property type="entry name" value="Pyruvate-ferredoxin oxidoreductase, PFOR, domain III"/>
    <property type="match status" value="1"/>
</dbReference>
<evidence type="ECO:0000256" key="13">
    <source>
        <dbReference type="ARBA" id="ARBA00067807"/>
    </source>
</evidence>
<feature type="site" description="Important for catalytic activity" evidence="16">
    <location>
        <position position="114"/>
    </location>
</feature>
<dbReference type="Gene3D" id="3.30.70.20">
    <property type="match status" value="1"/>
</dbReference>
<dbReference type="InterPro" id="IPR002880">
    <property type="entry name" value="Pyrv_Fd/Flavodoxin_OxRdtase_N"/>
</dbReference>
<dbReference type="SUPFAM" id="SSF54862">
    <property type="entry name" value="4Fe-4S ferredoxins"/>
    <property type="match status" value="1"/>
</dbReference>
<dbReference type="InterPro" id="IPR037112">
    <property type="entry name" value="Pyrv-flavodox_OxR_EKR_sf"/>
</dbReference>
<keyword evidence="8 17" id="KW-0408">Iron</keyword>
<dbReference type="InterPro" id="IPR011766">
    <property type="entry name" value="TPP_enzyme_TPP-bd"/>
</dbReference>
<feature type="binding site" evidence="17">
    <location>
        <position position="890"/>
    </location>
    <ligand>
        <name>[4Fe-4S] cluster</name>
        <dbReference type="ChEBI" id="CHEBI:49883"/>
        <label>3</label>
    </ligand>
</feature>
<evidence type="ECO:0000256" key="15">
    <source>
        <dbReference type="PIRSR" id="PIRSR000159-1"/>
    </source>
</evidence>
<feature type="domain" description="4Fe-4S ferredoxin-type" evidence="18">
    <location>
        <begin position="723"/>
        <end position="752"/>
    </location>
</feature>
<dbReference type="Proteomes" id="UP000236527">
    <property type="component" value="Unassembled WGS sequence"/>
</dbReference>
<dbReference type="GO" id="GO:0022900">
    <property type="term" value="P:electron transport chain"/>
    <property type="evidence" value="ECO:0007669"/>
    <property type="project" value="InterPro"/>
</dbReference>
<dbReference type="Pfam" id="PF10371">
    <property type="entry name" value="EKR"/>
    <property type="match status" value="1"/>
</dbReference>
<feature type="site" description="Important for catalytic activity" evidence="16">
    <location>
        <position position="64"/>
    </location>
</feature>
<feature type="binding site" evidence="15">
    <location>
        <position position="890"/>
    </location>
    <ligand>
        <name>thiamine diphosphate</name>
        <dbReference type="ChEBI" id="CHEBI:58937"/>
    </ligand>
</feature>
<dbReference type="Gene3D" id="4.10.780.10">
    <property type="entry name" value="Pyruvate-flavodoxin oxidoreductase, EKR domain"/>
    <property type="match status" value="1"/>
</dbReference>
<feature type="binding site" evidence="15">
    <location>
        <begin position="1020"/>
        <end position="1023"/>
    </location>
    <ligand>
        <name>thiamine diphosphate</name>
        <dbReference type="ChEBI" id="CHEBI:58937"/>
    </ligand>
</feature>
<comment type="function">
    <text evidence="12">Oxidoreductase required for the transfer of electrons from pyruvate to flavodoxin, which reduces nitrogenase.</text>
</comment>
<dbReference type="Pfam" id="PF02775">
    <property type="entry name" value="TPP_enzyme_C"/>
    <property type="match status" value="1"/>
</dbReference>
<evidence type="ECO:0000256" key="14">
    <source>
        <dbReference type="PIRNR" id="PIRNR000159"/>
    </source>
</evidence>
<dbReference type="InterPro" id="IPR011895">
    <property type="entry name" value="Pyrv_flavodox_OxRed"/>
</dbReference>
<dbReference type="FunFam" id="3.40.50.920:FF:000007">
    <property type="entry name" value="Pyruvate:ferredoxin (Flavodoxin) oxidoreductase"/>
    <property type="match status" value="1"/>
</dbReference>
<evidence type="ECO:0000256" key="8">
    <source>
        <dbReference type="ARBA" id="ARBA00023004"/>
    </source>
</evidence>
<evidence type="ECO:0000256" key="16">
    <source>
        <dbReference type="PIRSR" id="PIRSR000159-2"/>
    </source>
</evidence>
<dbReference type="InterPro" id="IPR009014">
    <property type="entry name" value="Transketo_C/PFOR_II"/>
</dbReference>
<feature type="binding site" evidence="15">
    <location>
        <position position="31"/>
    </location>
    <ligand>
        <name>pyruvate</name>
        <dbReference type="ChEBI" id="CHEBI:15361"/>
    </ligand>
</feature>
<dbReference type="CDD" id="cd07034">
    <property type="entry name" value="TPP_PYR_PFOR_IOR-alpha_like"/>
    <property type="match status" value="1"/>
</dbReference>
<evidence type="ECO:0000256" key="17">
    <source>
        <dbReference type="PIRSR" id="PIRSR000159-50"/>
    </source>
</evidence>
<dbReference type="InterPro" id="IPR033412">
    <property type="entry name" value="PFOR_II"/>
</dbReference>
<dbReference type="PANTHER" id="PTHR32154">
    <property type="entry name" value="PYRUVATE-FLAVODOXIN OXIDOREDUCTASE-RELATED"/>
    <property type="match status" value="1"/>
</dbReference>
<reference evidence="20" key="1">
    <citation type="journal article" date="2018" name="Genome Announc.">
        <title>Draft Genome Sequence of the Nitrogen-Fixing and Hormogonia-Inducing Cyanobacterium Nostoc cycadae Strain WK-1, Isolated from the Coralloid Roots of Cycas revoluta.</title>
        <authorList>
            <person name="Kanesaki Y."/>
            <person name="Hirose M."/>
            <person name="Hirose Y."/>
            <person name="Fujisawa T."/>
            <person name="Nakamura Y."/>
            <person name="Watanabe S."/>
            <person name="Matsunaga S."/>
            <person name="Uchida H."/>
            <person name="Murakami A."/>
        </authorList>
    </citation>
    <scope>NUCLEOTIDE SEQUENCE [LARGE SCALE GENOMIC DNA]</scope>
    <source>
        <strain evidence="20">WK-1</strain>
    </source>
</reference>
<feature type="binding site" evidence="17">
    <location>
        <position position="865"/>
    </location>
    <ligand>
        <name>[4Fe-4S] cluster</name>
        <dbReference type="ChEBI" id="CHEBI:49883"/>
        <label>3</label>
    </ligand>
</feature>
<feature type="binding site" evidence="17">
    <location>
        <position position="738"/>
    </location>
    <ligand>
        <name>[4Fe-4S] cluster</name>
        <dbReference type="ChEBI" id="CHEBI:49883"/>
        <label>1</label>
    </ligand>
</feature>
<evidence type="ECO:0000256" key="4">
    <source>
        <dbReference type="ARBA" id="ARBA00022723"/>
    </source>
</evidence>
<dbReference type="GO" id="GO:0030976">
    <property type="term" value="F:thiamine pyrophosphate binding"/>
    <property type="evidence" value="ECO:0007669"/>
    <property type="project" value="InterPro"/>
</dbReference>
<dbReference type="NCBIfam" id="TIGR02176">
    <property type="entry name" value="pyruv_ox_red"/>
    <property type="match status" value="1"/>
</dbReference>
<evidence type="ECO:0000256" key="10">
    <source>
        <dbReference type="ARBA" id="ARBA00023231"/>
    </source>
</evidence>
<dbReference type="RefSeq" id="WP_103125354.1">
    <property type="nucleotide sequence ID" value="NZ_DF978430.1"/>
</dbReference>
<comment type="similarity">
    <text evidence="1 14">Belongs to the pyruvate:ferredoxin/flavodoxin oxidoreductase family.</text>
</comment>
<sequence>MSQTFATIDGNEAVARVAYKLNEVIAIYPITPSSAMGEWADAWSAESRPNLWGTVPSVVQMQSEGGAAGAVHGALQTGSLSTTFTASQGLLLMIPNLYKIAGELTSTVVHVAARSLATHALSIFGDHSDVMAARATGFALLCSASVQESHDLALIAHAATLKSRVSFMHFFDGFRTSHEVQKVKLLADDEIKSLIPDELILEHRARALTPDRPVLRGTAQNPDVYFQSREGANSYYNACPEIVQDVMDQFGDRTGRYYRIFEYHGAEDAERVIVIMGSGCETVHETVDYLNARGEKVGVVKVRLYRPFDVQRFVDMLPETVQAIAVLDRTKEAGSAGEPLYLDVVAAIHEIRAERGSGRDKVPSVTVAARGSGRDKVPSVTVAARGSGRDKLPSVIVGGRYGLSSKEFTPAMVKAVFDNLAQPTPKNHFTVGIHDDVTHTSLNFDPNFSIEPDNVVRAMFYGLGSDGTVGANKNSIKIIGEGTDNYAQGYFVYDSKKSGSITVSHLRFGPQPIHSTYLIDKANFIGCHHWVFLEKIDVLQAAATGATILLNSPFDQDTVWRNLPPKVRQQILDKHLKLFVINANQVARDSGMGGRINTIMQVCFFALAGVLPQAEAIAKIKKAIEKTYSKKGADIVRMNMQAVDMTLDNLHQVQVPTTEQSKWLDEELFSTTSLPVTAPEFIQEVLGKIMVWQGDDLPVSALPADGTFPTGTAKWEKRNVAQEIPVWEPDICVQCNKCVMVCPHSAIRAKAYAESELANAPQAFKSVNAKDKDFNHQKFTIQVAPEDCTGCAICVDICPAKNKSEPTKKAINMAQQLPLTEQEKKNWDFFLRLPNPDRRNLKLTQIRQQQLQEPLFEFSGACAGCGETPYLKLLTQLFGDRAVIANATGCSSIYGGNLPTTPWTTNAQGRGPAWSNSLFEDNAEFGFGYRLSIDKQAEFATELLQQLGSELGDNLVHSILKAEQKNEADIWEQRERVALLKEKLDKILTSEIDANLISKTKILKSLADYLVKKSVWIIGGDGWAYDIDFGGIDHVLASGRNVNILVMDTEVYSNTGGQSSKATPKAAVAKFAASGKPAPKKDLGLMAMNYGNAYVASVALGARDEHTLKAFLEAEAYDGPSLIIAYSHCIAHGINMTTGMNHQKALVESGRWLLYRHNPQLREKGKNPLQLDMRPPTQSVEASMYLENRFKMLTKSKPEIAKQLLEQAQAEVDARWQMYQYLAQQNP</sequence>
<keyword evidence="3 17" id="KW-0004">4Fe-4S</keyword>
<evidence type="ECO:0000313" key="20">
    <source>
        <dbReference type="Proteomes" id="UP000236527"/>
    </source>
</evidence>
<keyword evidence="2 14" id="KW-0813">Transport</keyword>
<feature type="site" description="Important for catalytic activity" evidence="16">
    <location>
        <position position="1054"/>
    </location>
</feature>
<evidence type="ECO:0000256" key="5">
    <source>
        <dbReference type="ARBA" id="ARBA00022737"/>
    </source>
</evidence>
<feature type="binding site" evidence="15">
    <location>
        <begin position="1049"/>
        <end position="1054"/>
    </location>
    <ligand>
        <name>thiamine diphosphate</name>
        <dbReference type="ChEBI" id="CHEBI:58937"/>
    </ligand>
</feature>
<dbReference type="SMART" id="SM00890">
    <property type="entry name" value="EKR"/>
    <property type="match status" value="1"/>
</dbReference>
<evidence type="ECO:0000259" key="18">
    <source>
        <dbReference type="PROSITE" id="PS51379"/>
    </source>
</evidence>
<dbReference type="AlphaFoldDB" id="A0A2H6LJ60"/>
<keyword evidence="4 17" id="KW-0479">Metal-binding</keyword>
<dbReference type="CDD" id="cd03377">
    <property type="entry name" value="TPP_PFOR_PNO"/>
    <property type="match status" value="1"/>
</dbReference>
<dbReference type="SUPFAM" id="SSF52518">
    <property type="entry name" value="Thiamin diphosphate-binding fold (THDP-binding)"/>
    <property type="match status" value="2"/>
</dbReference>
<keyword evidence="5" id="KW-0677">Repeat</keyword>
<dbReference type="FunFam" id="3.40.50.970:FF:000041">
    <property type="entry name" value="Pyruvate:ferredoxin (Flavodoxin) oxidoreductase"/>
    <property type="match status" value="1"/>
</dbReference>
<dbReference type="Gene3D" id="3.40.50.920">
    <property type="match status" value="1"/>
</dbReference>
<feature type="binding site" evidence="15">
    <location>
        <position position="64"/>
    </location>
    <ligand>
        <name>thiamine diphosphate</name>
        <dbReference type="ChEBI" id="CHEBI:58937"/>
    </ligand>
</feature>
<keyword evidence="6 14" id="KW-0249">Electron transport</keyword>
<evidence type="ECO:0000256" key="7">
    <source>
        <dbReference type="ARBA" id="ARBA00023002"/>
    </source>
</evidence>
<feature type="site" description="Important for catalytic activity" evidence="16">
    <location>
        <position position="31"/>
    </location>
</feature>
<feature type="binding site" evidence="17">
    <location>
        <position position="788"/>
    </location>
    <ligand>
        <name>[4Fe-4S] cluster</name>
        <dbReference type="ChEBI" id="CHEBI:49883"/>
        <label>2</label>
    </ligand>
</feature>
<gene>
    <name evidence="19" type="ORF">NCWK1_3026</name>
</gene>
<feature type="binding site" evidence="17">
    <location>
        <position position="732"/>
    </location>
    <ligand>
        <name>[4Fe-4S] cluster</name>
        <dbReference type="ChEBI" id="CHEBI:49883"/>
        <label>1</label>
    </ligand>
</feature>
<dbReference type="PIRSF" id="PIRSF000159">
    <property type="entry name" value="NifJ"/>
    <property type="match status" value="1"/>
</dbReference>
<dbReference type="EC" id="1.2.7.-" evidence="14"/>
<keyword evidence="20" id="KW-1185">Reference proteome</keyword>
<dbReference type="SUPFAM" id="SSF52922">
    <property type="entry name" value="TK C-terminal domain-like"/>
    <property type="match status" value="1"/>
</dbReference>
<feature type="binding site" evidence="17">
    <location>
        <position position="794"/>
    </location>
    <ligand>
        <name>[4Fe-4S] cluster</name>
        <dbReference type="ChEBI" id="CHEBI:49883"/>
        <label>2</label>
    </ligand>
</feature>
<dbReference type="PROSITE" id="PS51379">
    <property type="entry name" value="4FE4S_FER_2"/>
    <property type="match status" value="2"/>
</dbReference>
<accession>A0A2H6LJ60</accession>
<dbReference type="Pfam" id="PF17147">
    <property type="entry name" value="PFOR_II"/>
    <property type="match status" value="1"/>
</dbReference>
<dbReference type="FunFam" id="3.30.70.20:FF:000022">
    <property type="entry name" value="Pyruvate:ferredoxin (Flavodoxin) oxidoreductase"/>
    <property type="match status" value="1"/>
</dbReference>
<feature type="binding site" evidence="17">
    <location>
        <position position="862"/>
    </location>
    <ligand>
        <name>[4Fe-4S] cluster</name>
        <dbReference type="ChEBI" id="CHEBI:49883"/>
        <label>3</label>
    </ligand>
</feature>
<feature type="binding site" evidence="17">
    <location>
        <position position="791"/>
    </location>
    <ligand>
        <name>[4Fe-4S] cluster</name>
        <dbReference type="ChEBI" id="CHEBI:49883"/>
        <label>2</label>
    </ligand>
</feature>
<dbReference type="Pfam" id="PF01855">
    <property type="entry name" value="POR_N"/>
    <property type="match status" value="1"/>
</dbReference>
<evidence type="ECO:0000256" key="11">
    <source>
        <dbReference type="ARBA" id="ARBA00048963"/>
    </source>
</evidence>
<feature type="binding site" evidence="15">
    <location>
        <position position="114"/>
    </location>
    <ligand>
        <name>pyruvate</name>
        <dbReference type="ChEBI" id="CHEBI:15361"/>
    </ligand>
</feature>
<dbReference type="FunFam" id="3.40.50.970:FF:000012">
    <property type="entry name" value="Pyruvate:ferredoxin (Flavodoxin) oxidoreductase"/>
    <property type="match status" value="1"/>
</dbReference>
<dbReference type="EMBL" id="BDGE01000054">
    <property type="protein sequence ID" value="GBE93264.1"/>
    <property type="molecule type" value="Genomic_DNA"/>
</dbReference>
<dbReference type="PROSITE" id="PS00198">
    <property type="entry name" value="4FE4S_FER_1"/>
    <property type="match status" value="1"/>
</dbReference>
<feature type="domain" description="4Fe-4S ferredoxin-type" evidence="18">
    <location>
        <begin position="779"/>
        <end position="809"/>
    </location>
</feature>
<feature type="binding site" evidence="17">
    <location>
        <position position="1129"/>
    </location>
    <ligand>
        <name>[4Fe-4S] cluster</name>
        <dbReference type="ChEBI" id="CHEBI:49883"/>
        <label>3</label>
    </ligand>
</feature>
<dbReference type="InterPro" id="IPR002869">
    <property type="entry name" value="Pyrv_flavodox_OxRed_cen"/>
</dbReference>
<dbReference type="Gene3D" id="3.40.50.970">
    <property type="match status" value="2"/>
</dbReference>
<dbReference type="PANTHER" id="PTHR32154:SF0">
    <property type="entry name" value="PYRUVATE-FLAVODOXIN OXIDOREDUCTASE-RELATED"/>
    <property type="match status" value="1"/>
</dbReference>
<dbReference type="InterPro" id="IPR019456">
    <property type="entry name" value="Pyrv-flavodox_OxRtase_EKR"/>
</dbReference>
<feature type="binding site" evidence="17">
    <location>
        <position position="798"/>
    </location>
    <ligand>
        <name>[4Fe-4S] cluster</name>
        <dbReference type="ChEBI" id="CHEBI:49883"/>
        <label>1</label>
    </ligand>
</feature>
<evidence type="ECO:0000313" key="19">
    <source>
        <dbReference type="EMBL" id="GBE93264.1"/>
    </source>
</evidence>
<dbReference type="GO" id="GO:0006979">
    <property type="term" value="P:response to oxidative stress"/>
    <property type="evidence" value="ECO:0007669"/>
    <property type="project" value="TreeGrafter"/>
</dbReference>
<protein>
    <recommendedName>
        <fullName evidence="13 14">Pyruvate-flavodoxin oxidoreductase</fullName>
        <ecNumber evidence="14">1.2.7.-</ecNumber>
    </recommendedName>
</protein>
<dbReference type="FunFam" id="3.40.920.10:FF:000001">
    <property type="entry name" value="Pyruvate:ferredoxin (Flavodoxin) oxidoreductase"/>
    <property type="match status" value="1"/>
</dbReference>
<keyword evidence="7 14" id="KW-0560">Oxidoreductase</keyword>
<evidence type="ECO:0000256" key="1">
    <source>
        <dbReference type="ARBA" id="ARBA00009032"/>
    </source>
</evidence>
<feature type="binding site" evidence="17">
    <location>
        <position position="742"/>
    </location>
    <ligand>
        <name>[4Fe-4S] cluster</name>
        <dbReference type="ChEBI" id="CHEBI:49883"/>
        <label>2</label>
    </ligand>
</feature>
<evidence type="ECO:0000256" key="2">
    <source>
        <dbReference type="ARBA" id="ARBA00022448"/>
    </source>
</evidence>
<proteinExistence type="inferred from homology"/>
<dbReference type="InterPro" id="IPR050722">
    <property type="entry name" value="Pyruvate:ferred/Flavod_OxRd"/>
</dbReference>
<dbReference type="SUPFAM" id="SSF53323">
    <property type="entry name" value="Pyruvate-ferredoxin oxidoreductase, PFOR, domain III"/>
    <property type="match status" value="1"/>
</dbReference>
<dbReference type="GO" id="GO:0051539">
    <property type="term" value="F:4 iron, 4 sulfur cluster binding"/>
    <property type="evidence" value="ECO:0007669"/>
    <property type="project" value="UniProtKB-KW"/>
</dbReference>
<dbReference type="InterPro" id="IPR019752">
    <property type="entry name" value="Pyrv/ketoisovalerate_OxRed_cat"/>
</dbReference>
<dbReference type="Pfam" id="PF13484">
    <property type="entry name" value="Fer4_16"/>
    <property type="match status" value="1"/>
</dbReference>
<dbReference type="InterPro" id="IPR017900">
    <property type="entry name" value="4Fe4S_Fe_S_CS"/>
</dbReference>
<evidence type="ECO:0000256" key="3">
    <source>
        <dbReference type="ARBA" id="ARBA00022485"/>
    </source>
</evidence>
<dbReference type="GO" id="GO:0043873">
    <property type="term" value="F:pyruvate-flavodoxin oxidoreductase activity"/>
    <property type="evidence" value="ECO:0007669"/>
    <property type="project" value="RHEA"/>
</dbReference>
<name>A0A2H6LJ60_9NOSO</name>